<accession>A0AAW5CRX1</accession>
<reference evidence="1" key="1">
    <citation type="submission" date="2022-01" db="EMBL/GenBank/DDBJ databases">
        <title>Collection of gut derived symbiotic bacterial strains cultured from healthy donors.</title>
        <authorList>
            <person name="Lin H."/>
            <person name="Kohout C."/>
            <person name="Waligurski E."/>
            <person name="Pamer E.G."/>
        </authorList>
    </citation>
    <scope>NUCLEOTIDE SEQUENCE</scope>
    <source>
        <strain evidence="1">DFI.1.11</strain>
    </source>
</reference>
<comment type="caution">
    <text evidence="1">The sequence shown here is derived from an EMBL/GenBank/DDBJ whole genome shotgun (WGS) entry which is preliminary data.</text>
</comment>
<evidence type="ECO:0000313" key="1">
    <source>
        <dbReference type="EMBL" id="MCG5033568.1"/>
    </source>
</evidence>
<gene>
    <name evidence="1" type="ORF">L0P48_08080</name>
</gene>
<dbReference type="AlphaFoldDB" id="A0AAW5CRX1"/>
<sequence length="58" mass="6545">MAMEKQFLLSVILGGSLSAVDYFRIGALIVALTPAVVKRTKYRKMGKKRINVKNMKIF</sequence>
<dbReference type="RefSeq" id="WP_237972013.1">
    <property type="nucleotide sequence ID" value="NZ_JAKNDE010000008.1"/>
</dbReference>
<protein>
    <submittedName>
        <fullName evidence="1">Uncharacterized protein</fullName>
    </submittedName>
</protein>
<name>A0AAW5CRX1_9FIRM</name>
<evidence type="ECO:0000313" key="2">
    <source>
        <dbReference type="Proteomes" id="UP001200089"/>
    </source>
</evidence>
<dbReference type="EMBL" id="JAKNDE010000008">
    <property type="protein sequence ID" value="MCG5033568.1"/>
    <property type="molecule type" value="Genomic_DNA"/>
</dbReference>
<organism evidence="1 2">
    <name type="scientific">Blautia massiliensis</name>
    <name type="common">ex Durand et al. 2017</name>
    <dbReference type="NCBI Taxonomy" id="1737424"/>
    <lineage>
        <taxon>Bacteria</taxon>
        <taxon>Bacillati</taxon>
        <taxon>Bacillota</taxon>
        <taxon>Clostridia</taxon>
        <taxon>Lachnospirales</taxon>
        <taxon>Lachnospiraceae</taxon>
        <taxon>Blautia</taxon>
    </lineage>
</organism>
<proteinExistence type="predicted"/>
<dbReference type="Proteomes" id="UP001200089">
    <property type="component" value="Unassembled WGS sequence"/>
</dbReference>